<dbReference type="AlphaFoldDB" id="A0A1H4P4Y6"/>
<dbReference type="GeneID" id="95510235"/>
<organism evidence="2 3">
    <name type="scientific">Streptomyces misionensis</name>
    <dbReference type="NCBI Taxonomy" id="67331"/>
    <lineage>
        <taxon>Bacteria</taxon>
        <taxon>Bacillati</taxon>
        <taxon>Actinomycetota</taxon>
        <taxon>Actinomycetes</taxon>
        <taxon>Kitasatosporales</taxon>
        <taxon>Streptomycetaceae</taxon>
        <taxon>Streptomyces</taxon>
    </lineage>
</organism>
<dbReference type="Proteomes" id="UP000182375">
    <property type="component" value="Unassembled WGS sequence"/>
</dbReference>
<sequence>MFGIPITAETVGGAVLLATVLLTAMATGALIAAACAVARAIVHRVRARRQNLTVAELRLLDELDTHLDNYLADNPDIEDGLNRLQAAVREHQREDQ</sequence>
<gene>
    <name evidence="2" type="ORF">SAMN04490357_0988</name>
</gene>
<evidence type="ECO:0000313" key="3">
    <source>
        <dbReference type="Proteomes" id="UP000182375"/>
    </source>
</evidence>
<dbReference type="RefSeq" id="WP_074990897.1">
    <property type="nucleotide sequence ID" value="NZ_FNTD01000004.1"/>
</dbReference>
<evidence type="ECO:0000256" key="1">
    <source>
        <dbReference type="SAM" id="Phobius"/>
    </source>
</evidence>
<evidence type="ECO:0000313" key="2">
    <source>
        <dbReference type="EMBL" id="SEC02365.1"/>
    </source>
</evidence>
<feature type="transmembrane region" description="Helical" evidence="1">
    <location>
        <begin position="15"/>
        <end position="42"/>
    </location>
</feature>
<protein>
    <submittedName>
        <fullName evidence="2">Uncharacterized protein</fullName>
    </submittedName>
</protein>
<keyword evidence="1" id="KW-1133">Transmembrane helix</keyword>
<dbReference type="STRING" id="67331.SAMN04490357_0988"/>
<proteinExistence type="predicted"/>
<accession>A0A1H4P4Y6</accession>
<dbReference type="EMBL" id="FNTD01000004">
    <property type="protein sequence ID" value="SEC02365.1"/>
    <property type="molecule type" value="Genomic_DNA"/>
</dbReference>
<keyword evidence="1" id="KW-0812">Transmembrane</keyword>
<keyword evidence="1" id="KW-0472">Membrane</keyword>
<reference evidence="2 3" key="1">
    <citation type="submission" date="2016-10" db="EMBL/GenBank/DDBJ databases">
        <authorList>
            <person name="de Groot N.N."/>
        </authorList>
    </citation>
    <scope>NUCLEOTIDE SEQUENCE [LARGE SCALE GENOMIC DNA]</scope>
    <source>
        <strain evidence="2 3">DSM 40306</strain>
    </source>
</reference>
<name>A0A1H4P4Y6_9ACTN</name>